<protein>
    <recommendedName>
        <fullName evidence="1">DUF6824 domain-containing protein</fullName>
    </recommendedName>
</protein>
<dbReference type="EMBL" id="JAGRRH010000004">
    <property type="protein sequence ID" value="KAG7370799.1"/>
    <property type="molecule type" value="Genomic_DNA"/>
</dbReference>
<dbReference type="Proteomes" id="UP000693970">
    <property type="component" value="Unassembled WGS sequence"/>
</dbReference>
<sequence>MMNIPSSHQTLERIFNAPVYSLSRPLAAQYQPSPTTVVIGKGRIPKQAPGNRNLRGVVQSFLDDYATASNKEVKSTIVSSIYSTIFNTCPDGLAFVKYDGTYYWPVTDSQARDKIAGTFRDCLAHKYKSASKSKVAKRRHARKTRCNSYYLQQEWKHDHVVPSQLSFTNNEPTEFCPLPTPLSEVMPVSSRFYSGDIVEYKPARNVEQLCFRTDDGVPSKMKLIHKTIDKCTLRQQADHMVFDLFRLHCDKTNENVHSDNAKRTEQNDIKVDDSSISSCSSTAAFCIFHGNCNGNCECVTVVKMENYSRSGNTNTGSKGYHK</sequence>
<evidence type="ECO:0000313" key="3">
    <source>
        <dbReference type="Proteomes" id="UP000693970"/>
    </source>
</evidence>
<dbReference type="InterPro" id="IPR049227">
    <property type="entry name" value="DUF6824"/>
</dbReference>
<gene>
    <name evidence="2" type="ORF">IV203_019369</name>
</gene>
<reference evidence="2" key="2">
    <citation type="submission" date="2021-04" db="EMBL/GenBank/DDBJ databases">
        <authorList>
            <person name="Podell S."/>
        </authorList>
    </citation>
    <scope>NUCLEOTIDE SEQUENCE</scope>
    <source>
        <strain evidence="2">Hildebrandi</strain>
    </source>
</reference>
<evidence type="ECO:0000313" key="2">
    <source>
        <dbReference type="EMBL" id="KAG7370799.1"/>
    </source>
</evidence>
<dbReference type="OrthoDB" id="54299at2759"/>
<accession>A0A9K3Q743</accession>
<name>A0A9K3Q743_9STRA</name>
<keyword evidence="3" id="KW-1185">Reference proteome</keyword>
<dbReference type="Pfam" id="PF20710">
    <property type="entry name" value="DUF6824"/>
    <property type="match status" value="1"/>
</dbReference>
<evidence type="ECO:0000259" key="1">
    <source>
        <dbReference type="Pfam" id="PF20710"/>
    </source>
</evidence>
<reference evidence="2" key="1">
    <citation type="journal article" date="2021" name="Sci. Rep.">
        <title>Diploid genomic architecture of Nitzschia inconspicua, an elite biomass production diatom.</title>
        <authorList>
            <person name="Oliver A."/>
            <person name="Podell S."/>
            <person name="Pinowska A."/>
            <person name="Traller J.C."/>
            <person name="Smith S.R."/>
            <person name="McClure R."/>
            <person name="Beliaev A."/>
            <person name="Bohutskyi P."/>
            <person name="Hill E.A."/>
            <person name="Rabines A."/>
            <person name="Zheng H."/>
            <person name="Allen L.Z."/>
            <person name="Kuo A."/>
            <person name="Grigoriev I.V."/>
            <person name="Allen A.E."/>
            <person name="Hazlebeck D."/>
            <person name="Allen E.E."/>
        </authorList>
    </citation>
    <scope>NUCLEOTIDE SEQUENCE</scope>
    <source>
        <strain evidence="2">Hildebrandi</strain>
    </source>
</reference>
<feature type="domain" description="DUF6824" evidence="1">
    <location>
        <begin position="37"/>
        <end position="121"/>
    </location>
</feature>
<organism evidence="2 3">
    <name type="scientific">Nitzschia inconspicua</name>
    <dbReference type="NCBI Taxonomy" id="303405"/>
    <lineage>
        <taxon>Eukaryota</taxon>
        <taxon>Sar</taxon>
        <taxon>Stramenopiles</taxon>
        <taxon>Ochrophyta</taxon>
        <taxon>Bacillariophyta</taxon>
        <taxon>Bacillariophyceae</taxon>
        <taxon>Bacillariophycidae</taxon>
        <taxon>Bacillariales</taxon>
        <taxon>Bacillariaceae</taxon>
        <taxon>Nitzschia</taxon>
    </lineage>
</organism>
<proteinExistence type="predicted"/>
<dbReference type="AlphaFoldDB" id="A0A9K3Q743"/>
<comment type="caution">
    <text evidence="2">The sequence shown here is derived from an EMBL/GenBank/DDBJ whole genome shotgun (WGS) entry which is preliminary data.</text>
</comment>